<proteinExistence type="predicted"/>
<evidence type="ECO:0000256" key="3">
    <source>
        <dbReference type="ARBA" id="ARBA00023163"/>
    </source>
</evidence>
<evidence type="ECO:0000256" key="2">
    <source>
        <dbReference type="ARBA" id="ARBA00023125"/>
    </source>
</evidence>
<feature type="DNA-binding region" description="H-T-H motif" evidence="4">
    <location>
        <begin position="29"/>
        <end position="48"/>
    </location>
</feature>
<dbReference type="InterPro" id="IPR001647">
    <property type="entry name" value="HTH_TetR"/>
</dbReference>
<accession>A0ABU1JYF3</accession>
<comment type="caution">
    <text evidence="6">The sequence shown here is derived from an EMBL/GenBank/DDBJ whole genome shotgun (WGS) entry which is preliminary data.</text>
</comment>
<dbReference type="InterPro" id="IPR011075">
    <property type="entry name" value="TetR_C"/>
</dbReference>
<dbReference type="PRINTS" id="PR00455">
    <property type="entry name" value="HTHTETR"/>
</dbReference>
<keyword evidence="3" id="KW-0804">Transcription</keyword>
<dbReference type="InterPro" id="IPR036271">
    <property type="entry name" value="Tet_transcr_reg_TetR-rel_C_sf"/>
</dbReference>
<dbReference type="PANTHER" id="PTHR47506">
    <property type="entry name" value="TRANSCRIPTIONAL REGULATORY PROTEIN"/>
    <property type="match status" value="1"/>
</dbReference>
<evidence type="ECO:0000313" key="6">
    <source>
        <dbReference type="EMBL" id="MDR6293307.1"/>
    </source>
</evidence>
<dbReference type="PANTHER" id="PTHR47506:SF1">
    <property type="entry name" value="HTH-TYPE TRANSCRIPTIONAL REGULATOR YJDC"/>
    <property type="match status" value="1"/>
</dbReference>
<dbReference type="Pfam" id="PF00440">
    <property type="entry name" value="TetR_N"/>
    <property type="match status" value="1"/>
</dbReference>
<dbReference type="Gene3D" id="1.10.357.10">
    <property type="entry name" value="Tetracycline Repressor, domain 2"/>
    <property type="match status" value="1"/>
</dbReference>
<dbReference type="Proteomes" id="UP001262410">
    <property type="component" value="Unassembled WGS sequence"/>
</dbReference>
<keyword evidence="1" id="KW-0805">Transcription regulation</keyword>
<dbReference type="RefSeq" id="WP_309800183.1">
    <property type="nucleotide sequence ID" value="NZ_JAVDPW010000011.1"/>
</dbReference>
<reference evidence="6 7" key="1">
    <citation type="submission" date="2023-07" db="EMBL/GenBank/DDBJ databases">
        <title>Sorghum-associated microbial communities from plants grown in Nebraska, USA.</title>
        <authorList>
            <person name="Schachtman D."/>
        </authorList>
    </citation>
    <scope>NUCLEOTIDE SEQUENCE [LARGE SCALE GENOMIC DNA]</scope>
    <source>
        <strain evidence="6 7">584</strain>
    </source>
</reference>
<protein>
    <submittedName>
        <fullName evidence="6">AcrR family transcriptional regulator</fullName>
    </submittedName>
</protein>
<dbReference type="SUPFAM" id="SSF48498">
    <property type="entry name" value="Tetracyclin repressor-like, C-terminal domain"/>
    <property type="match status" value="1"/>
</dbReference>
<name>A0ABU1JYF3_9PROT</name>
<sequence>MAGVRQFDEGEMLAGALEVFWRKGMRATTMADLAEATGVQRGSLYNAYGGKEDIFLLAFDGYVARFLASAAEALAAPDPRDGLKALFAFTIASMTNGTPARGCLSTKTATEAALDDPRVRDRLRGMLDALHRIIAAALSAAPDRLAVTPGDHPCRVTPDQAADLVVTFTRGLAVMERVYQDSAHLQRIADALVGTLFRAP</sequence>
<dbReference type="SUPFAM" id="SSF46689">
    <property type="entry name" value="Homeodomain-like"/>
    <property type="match status" value="1"/>
</dbReference>
<feature type="domain" description="HTH tetR-type" evidence="5">
    <location>
        <begin position="6"/>
        <end position="66"/>
    </location>
</feature>
<evidence type="ECO:0000259" key="5">
    <source>
        <dbReference type="PROSITE" id="PS50977"/>
    </source>
</evidence>
<evidence type="ECO:0000256" key="1">
    <source>
        <dbReference type="ARBA" id="ARBA00023015"/>
    </source>
</evidence>
<keyword evidence="7" id="KW-1185">Reference proteome</keyword>
<dbReference type="Gene3D" id="1.10.10.60">
    <property type="entry name" value="Homeodomain-like"/>
    <property type="match status" value="1"/>
</dbReference>
<keyword evidence="2 4" id="KW-0238">DNA-binding</keyword>
<evidence type="ECO:0000313" key="7">
    <source>
        <dbReference type="Proteomes" id="UP001262410"/>
    </source>
</evidence>
<dbReference type="Pfam" id="PF16925">
    <property type="entry name" value="TetR_C_13"/>
    <property type="match status" value="1"/>
</dbReference>
<dbReference type="EMBL" id="JAVDPW010000011">
    <property type="protein sequence ID" value="MDR6293307.1"/>
    <property type="molecule type" value="Genomic_DNA"/>
</dbReference>
<organism evidence="6 7">
    <name type="scientific">Inquilinus ginsengisoli</name>
    <dbReference type="NCBI Taxonomy" id="363840"/>
    <lineage>
        <taxon>Bacteria</taxon>
        <taxon>Pseudomonadati</taxon>
        <taxon>Pseudomonadota</taxon>
        <taxon>Alphaproteobacteria</taxon>
        <taxon>Rhodospirillales</taxon>
        <taxon>Rhodospirillaceae</taxon>
        <taxon>Inquilinus</taxon>
    </lineage>
</organism>
<dbReference type="InterPro" id="IPR009057">
    <property type="entry name" value="Homeodomain-like_sf"/>
</dbReference>
<evidence type="ECO:0000256" key="4">
    <source>
        <dbReference type="PROSITE-ProRule" id="PRU00335"/>
    </source>
</evidence>
<gene>
    <name evidence="6" type="ORF">E9232_005857</name>
</gene>
<dbReference type="PROSITE" id="PS50977">
    <property type="entry name" value="HTH_TETR_2"/>
    <property type="match status" value="1"/>
</dbReference>